<protein>
    <submittedName>
        <fullName evidence="2">Uncharacterized protein</fullName>
    </submittedName>
</protein>
<keyword evidence="1" id="KW-0472">Membrane</keyword>
<dbReference type="EMBL" id="JAQQBR010000005">
    <property type="protein sequence ID" value="KAK0175160.1"/>
    <property type="molecule type" value="Genomic_DNA"/>
</dbReference>
<gene>
    <name evidence="2" type="ORF">PV327_008935</name>
</gene>
<dbReference type="AlphaFoldDB" id="A0AA39FTF1"/>
<organism evidence="2 3">
    <name type="scientific">Microctonus hyperodae</name>
    <name type="common">Parasitoid wasp</name>
    <dbReference type="NCBI Taxonomy" id="165561"/>
    <lineage>
        <taxon>Eukaryota</taxon>
        <taxon>Metazoa</taxon>
        <taxon>Ecdysozoa</taxon>
        <taxon>Arthropoda</taxon>
        <taxon>Hexapoda</taxon>
        <taxon>Insecta</taxon>
        <taxon>Pterygota</taxon>
        <taxon>Neoptera</taxon>
        <taxon>Endopterygota</taxon>
        <taxon>Hymenoptera</taxon>
        <taxon>Apocrita</taxon>
        <taxon>Ichneumonoidea</taxon>
        <taxon>Braconidae</taxon>
        <taxon>Euphorinae</taxon>
        <taxon>Microctonus</taxon>
    </lineage>
</organism>
<name>A0AA39FTF1_MICHY</name>
<feature type="transmembrane region" description="Helical" evidence="1">
    <location>
        <begin position="160"/>
        <end position="178"/>
    </location>
</feature>
<comment type="caution">
    <text evidence="2">The sequence shown here is derived from an EMBL/GenBank/DDBJ whole genome shotgun (WGS) entry which is preliminary data.</text>
</comment>
<accession>A0AA39FTF1</accession>
<feature type="transmembrane region" description="Helical" evidence="1">
    <location>
        <begin position="127"/>
        <end position="148"/>
    </location>
</feature>
<dbReference type="Proteomes" id="UP001168972">
    <property type="component" value="Unassembled WGS sequence"/>
</dbReference>
<evidence type="ECO:0000313" key="2">
    <source>
        <dbReference type="EMBL" id="KAK0175160.1"/>
    </source>
</evidence>
<keyword evidence="3" id="KW-1185">Reference proteome</keyword>
<evidence type="ECO:0000313" key="3">
    <source>
        <dbReference type="Proteomes" id="UP001168972"/>
    </source>
</evidence>
<reference evidence="2" key="2">
    <citation type="submission" date="2023-03" db="EMBL/GenBank/DDBJ databases">
        <authorList>
            <person name="Inwood S.N."/>
            <person name="Skelly J.G."/>
            <person name="Guhlin J."/>
            <person name="Harrop T.W.R."/>
            <person name="Goldson S.G."/>
            <person name="Dearden P.K."/>
        </authorList>
    </citation>
    <scope>NUCLEOTIDE SEQUENCE</scope>
    <source>
        <strain evidence="2">Lincoln</strain>
        <tissue evidence="2">Whole body</tissue>
    </source>
</reference>
<reference evidence="2" key="1">
    <citation type="journal article" date="2023" name="bioRxiv">
        <title>Scaffold-level genome assemblies of two parasitoid biocontrol wasps reveal the parthenogenesis mechanism and an associated novel virus.</title>
        <authorList>
            <person name="Inwood S."/>
            <person name="Skelly J."/>
            <person name="Guhlin J."/>
            <person name="Harrop T."/>
            <person name="Goldson S."/>
            <person name="Dearden P."/>
        </authorList>
    </citation>
    <scope>NUCLEOTIDE SEQUENCE</scope>
    <source>
        <strain evidence="2">Lincoln</strain>
        <tissue evidence="2">Whole body</tissue>
    </source>
</reference>
<evidence type="ECO:0000256" key="1">
    <source>
        <dbReference type="SAM" id="Phobius"/>
    </source>
</evidence>
<sequence>MAILKDFENSDGEISPIRDSQKLKKGNVDVKDKTAVGNPIAKTNDEEQSVTLRAGPNYQKYLFEFIDYLRCRTGFKFENFTAPTQLIKAMMRMEAVQLPIKIFHAFINVSIRLLGLSDNEFVNSSEFVKVLVVVLSIVVDYYLEYFLLRAALRVLSSWSTKYLTPIIIAIYHFLNFCLKKLWKYVEKRIEEYSVLLLDKVRSSYQRPKLQ</sequence>
<proteinExistence type="predicted"/>
<keyword evidence="1" id="KW-1133">Transmembrane helix</keyword>
<keyword evidence="1" id="KW-0812">Transmembrane</keyword>